<sequence length="356" mass="39597">MTSDLVDFVASMGGERSLRVEENFGDGFVKLRVSEAERRQAKHDIRCIEDVVVEMLRNSRDAGARRIFVATFRDGSTRKLTILDDGSGVPESMRDRIFDARVTSKLESVHMDRWGVHGRGMALFSVKENAESARVVDSAPGKGSSIKVVTDVEKVRERADQSTWPSLGSDDDGNQSVVRGPHNIIRTCCEFALEERGRCEVYVGSPAEIAATARRRVKPSLGGSDLLFVDTLSELPVLERFAVAADASELFEVSRGLGLDMSERTAHRIVSGQVKPLRSVFSRLTHKGSPDPKEVDLQKDRRGLKVSVEDLENFSRVMERDFSSIADKYYLCLAADPKIRVTRNKITVTFEIDEGD</sequence>
<proteinExistence type="predicted"/>
<protein>
    <submittedName>
        <fullName evidence="1">Histidine kinase-, DNA gyrase B-, and HSP90-like ATPase</fullName>
    </submittedName>
</protein>
<accession>A0A1H6JNH0</accession>
<evidence type="ECO:0000313" key="1">
    <source>
        <dbReference type="EMBL" id="SEH61332.1"/>
    </source>
</evidence>
<dbReference type="Proteomes" id="UP000199135">
    <property type="component" value="Unassembled WGS sequence"/>
</dbReference>
<dbReference type="SUPFAM" id="SSF55874">
    <property type="entry name" value="ATPase domain of HSP90 chaperone/DNA topoisomerase II/histidine kinase"/>
    <property type="match status" value="1"/>
</dbReference>
<name>A0A1H6JNH0_9ACTN</name>
<evidence type="ECO:0000313" key="2">
    <source>
        <dbReference type="Proteomes" id="UP000199135"/>
    </source>
</evidence>
<dbReference type="Pfam" id="PF13589">
    <property type="entry name" value="HATPase_c_3"/>
    <property type="match status" value="1"/>
</dbReference>
<reference evidence="1 2" key="1">
    <citation type="submission" date="2016-10" db="EMBL/GenBank/DDBJ databases">
        <authorList>
            <person name="Varghese N."/>
            <person name="Submissions S."/>
        </authorList>
    </citation>
    <scope>NUCLEOTIDE SEQUENCE [LARGE SCALE GENOMIC DNA]</scope>
    <source>
        <strain evidence="1 2">WCP15</strain>
    </source>
</reference>
<dbReference type="RefSeq" id="WP_078687637.1">
    <property type="nucleotide sequence ID" value="NZ_FNWT01000007.1"/>
</dbReference>
<keyword evidence="2" id="KW-1185">Reference proteome</keyword>
<gene>
    <name evidence="1" type="ORF">SAMN05216447_10760</name>
</gene>
<dbReference type="InterPro" id="IPR036890">
    <property type="entry name" value="HATPase_C_sf"/>
</dbReference>
<dbReference type="Gene3D" id="3.30.565.10">
    <property type="entry name" value="Histidine kinase-like ATPase, C-terminal domain"/>
    <property type="match status" value="1"/>
</dbReference>
<comment type="caution">
    <text evidence="1">The sequence shown here is derived from an EMBL/GenBank/DDBJ whole genome shotgun (WGS) entry which is preliminary data.</text>
</comment>
<organism evidence="1 2">
    <name type="scientific">Parafannyhessea umbonata</name>
    <dbReference type="NCBI Taxonomy" id="604330"/>
    <lineage>
        <taxon>Bacteria</taxon>
        <taxon>Bacillati</taxon>
        <taxon>Actinomycetota</taxon>
        <taxon>Coriobacteriia</taxon>
        <taxon>Coriobacteriales</taxon>
        <taxon>Atopobiaceae</taxon>
        <taxon>Parafannyhessea</taxon>
    </lineage>
</organism>
<dbReference type="EMBL" id="FNWT01000007">
    <property type="protein sequence ID" value="SEH61332.1"/>
    <property type="molecule type" value="Genomic_DNA"/>
</dbReference>